<feature type="transmembrane region" description="Helical" evidence="6">
    <location>
        <begin position="24"/>
        <end position="51"/>
    </location>
</feature>
<dbReference type="Pfam" id="PF11970">
    <property type="entry name" value="GPR_Gpa2_C"/>
    <property type="match status" value="1"/>
</dbReference>
<dbReference type="EMBL" id="KV749573">
    <property type="protein sequence ID" value="OCL08855.1"/>
    <property type="molecule type" value="Genomic_DNA"/>
</dbReference>
<feature type="transmembrane region" description="Helical" evidence="6">
    <location>
        <begin position="138"/>
        <end position="161"/>
    </location>
</feature>
<evidence type="ECO:0000256" key="4">
    <source>
        <dbReference type="ARBA" id="ARBA00023136"/>
    </source>
</evidence>
<dbReference type="PANTHER" id="PTHR23112">
    <property type="entry name" value="G PROTEIN-COUPLED RECEPTOR 157-RELATED"/>
    <property type="match status" value="1"/>
</dbReference>
<feature type="region of interest" description="Disordered" evidence="5">
    <location>
        <begin position="387"/>
        <end position="418"/>
    </location>
</feature>
<comment type="subcellular location">
    <subcellularLocation>
        <location evidence="1">Membrane</location>
        <topology evidence="1">Multi-pass membrane protein</topology>
    </subcellularLocation>
</comment>
<dbReference type="AlphaFoldDB" id="A0A8E2JT97"/>
<feature type="transmembrane region" description="Helical" evidence="6">
    <location>
        <begin position="230"/>
        <end position="251"/>
    </location>
</feature>
<evidence type="ECO:0000256" key="5">
    <source>
        <dbReference type="SAM" id="MobiDB-lite"/>
    </source>
</evidence>
<feature type="domain" description="G protein-coupled receptor GPR1/2/3 C-terminal" evidence="7">
    <location>
        <begin position="232"/>
        <end position="289"/>
    </location>
</feature>
<protein>
    <submittedName>
        <fullName evidence="8">Integral membrane protein-like protein</fullName>
    </submittedName>
</protein>
<feature type="region of interest" description="Disordered" evidence="5">
    <location>
        <begin position="329"/>
        <end position="353"/>
    </location>
</feature>
<reference evidence="8 9" key="1">
    <citation type="journal article" date="2016" name="Nat. Commun.">
        <title>Ectomycorrhizal ecology is imprinted in the genome of the dominant symbiotic fungus Cenococcum geophilum.</title>
        <authorList>
            <consortium name="DOE Joint Genome Institute"/>
            <person name="Peter M."/>
            <person name="Kohler A."/>
            <person name="Ohm R.A."/>
            <person name="Kuo A."/>
            <person name="Krutzmann J."/>
            <person name="Morin E."/>
            <person name="Arend M."/>
            <person name="Barry K.W."/>
            <person name="Binder M."/>
            <person name="Choi C."/>
            <person name="Clum A."/>
            <person name="Copeland A."/>
            <person name="Grisel N."/>
            <person name="Haridas S."/>
            <person name="Kipfer T."/>
            <person name="LaButti K."/>
            <person name="Lindquist E."/>
            <person name="Lipzen A."/>
            <person name="Maire R."/>
            <person name="Meier B."/>
            <person name="Mihaltcheva S."/>
            <person name="Molinier V."/>
            <person name="Murat C."/>
            <person name="Poggeler S."/>
            <person name="Quandt C.A."/>
            <person name="Sperisen C."/>
            <person name="Tritt A."/>
            <person name="Tisserant E."/>
            <person name="Crous P.W."/>
            <person name="Henrissat B."/>
            <person name="Nehls U."/>
            <person name="Egli S."/>
            <person name="Spatafora J.W."/>
            <person name="Grigoriev I.V."/>
            <person name="Martin F.M."/>
        </authorList>
    </citation>
    <scope>NUCLEOTIDE SEQUENCE [LARGE SCALE GENOMIC DNA]</scope>
    <source>
        <strain evidence="8 9">CBS 207.34</strain>
    </source>
</reference>
<evidence type="ECO:0000256" key="3">
    <source>
        <dbReference type="ARBA" id="ARBA00022989"/>
    </source>
</evidence>
<evidence type="ECO:0000259" key="7">
    <source>
        <dbReference type="Pfam" id="PF11970"/>
    </source>
</evidence>
<keyword evidence="4 6" id="KW-0472">Membrane</keyword>
<dbReference type="InterPro" id="IPR022596">
    <property type="entry name" value="GPR1/2/3_C"/>
</dbReference>
<evidence type="ECO:0000256" key="6">
    <source>
        <dbReference type="SAM" id="Phobius"/>
    </source>
</evidence>
<evidence type="ECO:0000313" key="8">
    <source>
        <dbReference type="EMBL" id="OCL08855.1"/>
    </source>
</evidence>
<dbReference type="Proteomes" id="UP000250140">
    <property type="component" value="Unassembled WGS sequence"/>
</dbReference>
<keyword evidence="3 6" id="KW-1133">Transmembrane helix</keyword>
<feature type="transmembrane region" description="Helical" evidence="6">
    <location>
        <begin position="189"/>
        <end position="210"/>
    </location>
</feature>
<dbReference type="GO" id="GO:0007189">
    <property type="term" value="P:adenylate cyclase-activating G protein-coupled receptor signaling pathway"/>
    <property type="evidence" value="ECO:0007669"/>
    <property type="project" value="TreeGrafter"/>
</dbReference>
<gene>
    <name evidence="8" type="ORF">AOQ84DRAFT_376357</name>
</gene>
<evidence type="ECO:0000256" key="2">
    <source>
        <dbReference type="ARBA" id="ARBA00022692"/>
    </source>
</evidence>
<feature type="compositionally biased region" description="Basic and acidic residues" evidence="5">
    <location>
        <begin position="390"/>
        <end position="404"/>
    </location>
</feature>
<dbReference type="SUPFAM" id="SSF81321">
    <property type="entry name" value="Family A G protein-coupled receptor-like"/>
    <property type="match status" value="1"/>
</dbReference>
<dbReference type="GO" id="GO:0004930">
    <property type="term" value="F:G protein-coupled receptor activity"/>
    <property type="evidence" value="ECO:0007669"/>
    <property type="project" value="TreeGrafter"/>
</dbReference>
<keyword evidence="9" id="KW-1185">Reference proteome</keyword>
<proteinExistence type="predicted"/>
<dbReference type="GO" id="GO:0005886">
    <property type="term" value="C:plasma membrane"/>
    <property type="evidence" value="ECO:0007669"/>
    <property type="project" value="TreeGrafter"/>
</dbReference>
<sequence length="418" mass="47377">MWNVQDLDVDSSSLNPIPTEIRHWLTAVVVLAFLSFFASFSLFLVLSYRLFRWHSKAKRTNQFVILIFNLVLADIQQCMAFLLNAEWLRTNQIAVGTHICWVQGWFVSTGDLASGVWCLTIGIHTLASVIFNYRLKPLYFYSTITALWIFVYSMALIGVGLHPHGLYVRAGAWCWVNHEFGQIRLWTHYFWIFVAQFGVVVTYTLIYVMLVQRIRSGGFGEAEAARARTISNFMVVYPVIYVFCTVPLASARMAAMSGHPPSLRHLCLAAAMITSNGWMDVLLYTLTRRIEIFSDEPPPEDYGVDTFNTAFWGESHKRLRVTTTIEATARPGKGRGHMALHSRPSSRNGSTDDLVGVQKGIGLKDIMTVTTTEVRSDPAELADMVEMEEEARKQKPQTPDRRFSMDSVKSGQLERIPD</sequence>
<name>A0A8E2JT97_9PEZI</name>
<dbReference type="PANTHER" id="PTHR23112:SF37">
    <property type="entry name" value="G PROTEIN-COUPLED RECEPTOR GPR1"/>
    <property type="match status" value="1"/>
</dbReference>
<evidence type="ECO:0000313" key="9">
    <source>
        <dbReference type="Proteomes" id="UP000250140"/>
    </source>
</evidence>
<dbReference type="Gene3D" id="1.20.1070.10">
    <property type="entry name" value="Rhodopsin 7-helix transmembrane proteins"/>
    <property type="match status" value="1"/>
</dbReference>
<feature type="transmembrane region" description="Helical" evidence="6">
    <location>
        <begin position="63"/>
        <end position="83"/>
    </location>
</feature>
<dbReference type="OrthoDB" id="100006at2759"/>
<keyword evidence="2 6" id="KW-0812">Transmembrane</keyword>
<organism evidence="8 9">
    <name type="scientific">Glonium stellatum</name>
    <dbReference type="NCBI Taxonomy" id="574774"/>
    <lineage>
        <taxon>Eukaryota</taxon>
        <taxon>Fungi</taxon>
        <taxon>Dikarya</taxon>
        <taxon>Ascomycota</taxon>
        <taxon>Pezizomycotina</taxon>
        <taxon>Dothideomycetes</taxon>
        <taxon>Pleosporomycetidae</taxon>
        <taxon>Gloniales</taxon>
        <taxon>Gloniaceae</taxon>
        <taxon>Glonium</taxon>
    </lineage>
</organism>
<evidence type="ECO:0000256" key="1">
    <source>
        <dbReference type="ARBA" id="ARBA00004141"/>
    </source>
</evidence>
<accession>A0A8E2JT97</accession>
<feature type="transmembrane region" description="Helical" evidence="6">
    <location>
        <begin position="112"/>
        <end position="131"/>
    </location>
</feature>